<accession>A0AAD7HYA0</accession>
<evidence type="ECO:0000256" key="1">
    <source>
        <dbReference type="SAM" id="MobiDB-lite"/>
    </source>
</evidence>
<reference evidence="3" key="1">
    <citation type="submission" date="2023-03" db="EMBL/GenBank/DDBJ databases">
        <title>Massive genome expansion in bonnet fungi (Mycena s.s.) driven by repeated elements and novel gene families across ecological guilds.</title>
        <authorList>
            <consortium name="Lawrence Berkeley National Laboratory"/>
            <person name="Harder C.B."/>
            <person name="Miyauchi S."/>
            <person name="Viragh M."/>
            <person name="Kuo A."/>
            <person name="Thoen E."/>
            <person name="Andreopoulos B."/>
            <person name="Lu D."/>
            <person name="Skrede I."/>
            <person name="Drula E."/>
            <person name="Henrissat B."/>
            <person name="Morin E."/>
            <person name="Kohler A."/>
            <person name="Barry K."/>
            <person name="LaButti K."/>
            <person name="Morin E."/>
            <person name="Salamov A."/>
            <person name="Lipzen A."/>
            <person name="Mereny Z."/>
            <person name="Hegedus B."/>
            <person name="Baldrian P."/>
            <person name="Stursova M."/>
            <person name="Weitz H."/>
            <person name="Taylor A."/>
            <person name="Grigoriev I.V."/>
            <person name="Nagy L.G."/>
            <person name="Martin F."/>
            <person name="Kauserud H."/>
        </authorList>
    </citation>
    <scope>NUCLEOTIDE SEQUENCE</scope>
    <source>
        <strain evidence="3">CBHHK188m</strain>
    </source>
</reference>
<evidence type="ECO:0000313" key="4">
    <source>
        <dbReference type="Proteomes" id="UP001215280"/>
    </source>
</evidence>
<organism evidence="3 4">
    <name type="scientific">Mycena maculata</name>
    <dbReference type="NCBI Taxonomy" id="230809"/>
    <lineage>
        <taxon>Eukaryota</taxon>
        <taxon>Fungi</taxon>
        <taxon>Dikarya</taxon>
        <taxon>Basidiomycota</taxon>
        <taxon>Agaricomycotina</taxon>
        <taxon>Agaricomycetes</taxon>
        <taxon>Agaricomycetidae</taxon>
        <taxon>Agaricales</taxon>
        <taxon>Marasmiineae</taxon>
        <taxon>Mycenaceae</taxon>
        <taxon>Mycena</taxon>
    </lineage>
</organism>
<keyword evidence="2" id="KW-0472">Membrane</keyword>
<evidence type="ECO:0000256" key="2">
    <source>
        <dbReference type="SAM" id="Phobius"/>
    </source>
</evidence>
<feature type="transmembrane region" description="Helical" evidence="2">
    <location>
        <begin position="12"/>
        <end position="29"/>
    </location>
</feature>
<comment type="caution">
    <text evidence="3">The sequence shown here is derived from an EMBL/GenBank/DDBJ whole genome shotgun (WGS) entry which is preliminary data.</text>
</comment>
<gene>
    <name evidence="3" type="ORF">DFH07DRAFT_848303</name>
</gene>
<feature type="region of interest" description="Disordered" evidence="1">
    <location>
        <begin position="196"/>
        <end position="225"/>
    </location>
</feature>
<keyword evidence="2" id="KW-1133">Transmembrane helix</keyword>
<keyword evidence="2" id="KW-0812">Transmembrane</keyword>
<keyword evidence="4" id="KW-1185">Reference proteome</keyword>
<sequence length="225" mass="25500">MAVPLIGGMGLSYAASTFLALSLVALFYGGSSSRDRLVRHIRSNFTGEYIHSLIGRLAFSLIISFELRTKRTRFQLASLLSRRCLCVSAFHWHQLAHLRPQERLLQLSNDPWRWLHSNIPSYFSSSAHLNFHRYISKQTRMPPLRPMPPSEYRHRNWRERHPNPAEAQSIYIFRLIVSVGLGLTDSSTKASALMFQGSHSSGSDADASQCEPDPPDQVDVEKGHV</sequence>
<name>A0AAD7HYA0_9AGAR</name>
<protein>
    <submittedName>
        <fullName evidence="3">Uncharacterized protein</fullName>
    </submittedName>
</protein>
<dbReference type="AlphaFoldDB" id="A0AAD7HYA0"/>
<evidence type="ECO:0000313" key="3">
    <source>
        <dbReference type="EMBL" id="KAJ7730886.1"/>
    </source>
</evidence>
<dbReference type="Proteomes" id="UP001215280">
    <property type="component" value="Unassembled WGS sequence"/>
</dbReference>
<proteinExistence type="predicted"/>
<feature type="compositionally biased region" description="Low complexity" evidence="1">
    <location>
        <begin position="196"/>
        <end position="209"/>
    </location>
</feature>
<dbReference type="EMBL" id="JARJLG010000187">
    <property type="protein sequence ID" value="KAJ7730886.1"/>
    <property type="molecule type" value="Genomic_DNA"/>
</dbReference>